<dbReference type="PANTHER" id="PTHR47481:SF34">
    <property type="entry name" value="CCHC-TYPE DOMAIN-CONTAINING PROTEIN"/>
    <property type="match status" value="1"/>
</dbReference>
<protein>
    <recommendedName>
        <fullName evidence="3">CCHC-type domain-containing protein</fullName>
    </recommendedName>
</protein>
<keyword evidence="5" id="KW-1185">Reference proteome</keyword>
<name>A0AAV5MKF6_9ROSI</name>
<dbReference type="AlphaFoldDB" id="A0AAV5MKF6"/>
<dbReference type="PANTHER" id="PTHR47481">
    <property type="match status" value="1"/>
</dbReference>
<comment type="caution">
    <text evidence="4">The sequence shown here is derived from an EMBL/GenBank/DDBJ whole genome shotgun (WGS) entry which is preliminary data.</text>
</comment>
<accession>A0AAV5MKF6</accession>
<keyword evidence="1" id="KW-0863">Zinc-finger</keyword>
<dbReference type="InterPro" id="IPR001878">
    <property type="entry name" value="Znf_CCHC"/>
</dbReference>
<evidence type="ECO:0000256" key="2">
    <source>
        <dbReference type="SAM" id="MobiDB-lite"/>
    </source>
</evidence>
<sequence>MKRDARPVSEYLRSLKTVANELGTMDHPLSDDDLTVYILNGLGLEFWEIAASLQTRDSSLSFDDLHDRLVAYEKSLRRDEARIDVSPITAHFASTPGLTSSTSSSAGILPTPSSRQSQFHPQPYRGRGGAGQFNKPNLNRRRGQGPRYPTRPTGSTCQLCGHIGHLAQNCPNFRVQSLGPMANYASSSNRFLGDCLLDSGANNHVTSDLANLTLHSEYNGPDKLQIGDGTGLLHEEDTTLRTKPSWDLSNSRNN</sequence>
<feature type="compositionally biased region" description="Low complexity" evidence="2">
    <location>
        <begin position="94"/>
        <end position="111"/>
    </location>
</feature>
<evidence type="ECO:0000259" key="3">
    <source>
        <dbReference type="PROSITE" id="PS50158"/>
    </source>
</evidence>
<organism evidence="4 5">
    <name type="scientific">Rubroshorea leprosula</name>
    <dbReference type="NCBI Taxonomy" id="152421"/>
    <lineage>
        <taxon>Eukaryota</taxon>
        <taxon>Viridiplantae</taxon>
        <taxon>Streptophyta</taxon>
        <taxon>Embryophyta</taxon>
        <taxon>Tracheophyta</taxon>
        <taxon>Spermatophyta</taxon>
        <taxon>Magnoliopsida</taxon>
        <taxon>eudicotyledons</taxon>
        <taxon>Gunneridae</taxon>
        <taxon>Pentapetalae</taxon>
        <taxon>rosids</taxon>
        <taxon>malvids</taxon>
        <taxon>Malvales</taxon>
        <taxon>Dipterocarpaceae</taxon>
        <taxon>Rubroshorea</taxon>
    </lineage>
</organism>
<proteinExistence type="predicted"/>
<gene>
    <name evidence="4" type="ORF">SLEP1_g56078</name>
</gene>
<evidence type="ECO:0000313" key="4">
    <source>
        <dbReference type="EMBL" id="GKV49323.1"/>
    </source>
</evidence>
<feature type="region of interest" description="Disordered" evidence="2">
    <location>
        <begin position="94"/>
        <end position="152"/>
    </location>
</feature>
<dbReference type="SUPFAM" id="SSF57756">
    <property type="entry name" value="Retrovirus zinc finger-like domains"/>
    <property type="match status" value="1"/>
</dbReference>
<dbReference type="Proteomes" id="UP001054252">
    <property type="component" value="Unassembled WGS sequence"/>
</dbReference>
<evidence type="ECO:0000256" key="1">
    <source>
        <dbReference type="PROSITE-ProRule" id="PRU00047"/>
    </source>
</evidence>
<feature type="domain" description="CCHC-type" evidence="3">
    <location>
        <begin position="157"/>
        <end position="172"/>
    </location>
</feature>
<keyword evidence="1" id="KW-0862">Zinc</keyword>
<dbReference type="GO" id="GO:0008270">
    <property type="term" value="F:zinc ion binding"/>
    <property type="evidence" value="ECO:0007669"/>
    <property type="project" value="UniProtKB-KW"/>
</dbReference>
<dbReference type="GO" id="GO:0003676">
    <property type="term" value="F:nucleic acid binding"/>
    <property type="evidence" value="ECO:0007669"/>
    <property type="project" value="InterPro"/>
</dbReference>
<dbReference type="EMBL" id="BPVZ01000294">
    <property type="protein sequence ID" value="GKV49323.1"/>
    <property type="molecule type" value="Genomic_DNA"/>
</dbReference>
<keyword evidence="1" id="KW-0479">Metal-binding</keyword>
<evidence type="ECO:0000313" key="5">
    <source>
        <dbReference type="Proteomes" id="UP001054252"/>
    </source>
</evidence>
<reference evidence="4 5" key="1">
    <citation type="journal article" date="2021" name="Commun. Biol.">
        <title>The genome of Shorea leprosula (Dipterocarpaceae) highlights the ecological relevance of drought in aseasonal tropical rainforests.</title>
        <authorList>
            <person name="Ng K.K.S."/>
            <person name="Kobayashi M.J."/>
            <person name="Fawcett J.A."/>
            <person name="Hatakeyama M."/>
            <person name="Paape T."/>
            <person name="Ng C.H."/>
            <person name="Ang C.C."/>
            <person name="Tnah L.H."/>
            <person name="Lee C.T."/>
            <person name="Nishiyama T."/>
            <person name="Sese J."/>
            <person name="O'Brien M.J."/>
            <person name="Copetti D."/>
            <person name="Mohd Noor M.I."/>
            <person name="Ong R.C."/>
            <person name="Putra M."/>
            <person name="Sireger I.Z."/>
            <person name="Indrioko S."/>
            <person name="Kosugi Y."/>
            <person name="Izuno A."/>
            <person name="Isagi Y."/>
            <person name="Lee S.L."/>
            <person name="Shimizu K.K."/>
        </authorList>
    </citation>
    <scope>NUCLEOTIDE SEQUENCE [LARGE SCALE GENOMIC DNA]</scope>
    <source>
        <strain evidence="4">214</strain>
    </source>
</reference>
<dbReference type="PROSITE" id="PS50158">
    <property type="entry name" value="ZF_CCHC"/>
    <property type="match status" value="1"/>
</dbReference>
<dbReference type="InterPro" id="IPR036875">
    <property type="entry name" value="Znf_CCHC_sf"/>
</dbReference>
<dbReference type="Pfam" id="PF14223">
    <property type="entry name" value="Retrotran_gag_2"/>
    <property type="match status" value="1"/>
</dbReference>